<keyword evidence="2" id="KW-1185">Reference proteome</keyword>
<evidence type="ECO:0000313" key="2">
    <source>
        <dbReference type="Proteomes" id="UP000660611"/>
    </source>
</evidence>
<organism evidence="1 2">
    <name type="scientific">Dactylosporangium siamense</name>
    <dbReference type="NCBI Taxonomy" id="685454"/>
    <lineage>
        <taxon>Bacteria</taxon>
        <taxon>Bacillati</taxon>
        <taxon>Actinomycetota</taxon>
        <taxon>Actinomycetes</taxon>
        <taxon>Micromonosporales</taxon>
        <taxon>Micromonosporaceae</taxon>
        <taxon>Dactylosporangium</taxon>
    </lineage>
</organism>
<gene>
    <name evidence="1" type="ORF">Dsi01nite_057500</name>
</gene>
<protein>
    <submittedName>
        <fullName evidence="1">Uncharacterized protein</fullName>
    </submittedName>
</protein>
<dbReference type="AlphaFoldDB" id="A0A919U9N7"/>
<proteinExistence type="predicted"/>
<dbReference type="RefSeq" id="WP_275423422.1">
    <property type="nucleotide sequence ID" value="NZ_BAAAVW010000019.1"/>
</dbReference>
<evidence type="ECO:0000313" key="1">
    <source>
        <dbReference type="EMBL" id="GIG47709.1"/>
    </source>
</evidence>
<comment type="caution">
    <text evidence="1">The sequence shown here is derived from an EMBL/GenBank/DDBJ whole genome shotgun (WGS) entry which is preliminary data.</text>
</comment>
<reference evidence="1" key="1">
    <citation type="submission" date="2021-01" db="EMBL/GenBank/DDBJ databases">
        <title>Whole genome shotgun sequence of Dactylosporangium siamense NBRC 106093.</title>
        <authorList>
            <person name="Komaki H."/>
            <person name="Tamura T."/>
        </authorList>
    </citation>
    <scope>NUCLEOTIDE SEQUENCE</scope>
    <source>
        <strain evidence="1">NBRC 106093</strain>
    </source>
</reference>
<accession>A0A919U9N7</accession>
<dbReference type="Proteomes" id="UP000660611">
    <property type="component" value="Unassembled WGS sequence"/>
</dbReference>
<sequence>MSTFMERYRARRNAARRADAIERAIAKNPSSALRDELHAMLSRS</sequence>
<dbReference type="EMBL" id="BONQ01000085">
    <property type="protein sequence ID" value="GIG47709.1"/>
    <property type="molecule type" value="Genomic_DNA"/>
</dbReference>
<name>A0A919U9N7_9ACTN</name>